<dbReference type="InterPro" id="IPR000914">
    <property type="entry name" value="SBP_5_dom"/>
</dbReference>
<dbReference type="PANTHER" id="PTHR30290">
    <property type="entry name" value="PERIPLASMIC BINDING COMPONENT OF ABC TRANSPORTER"/>
    <property type="match status" value="1"/>
</dbReference>
<dbReference type="GO" id="GO:0015031">
    <property type="term" value="P:protein transport"/>
    <property type="evidence" value="ECO:0007669"/>
    <property type="project" value="UniProtKB-KW"/>
</dbReference>
<keyword evidence="2" id="KW-0571">Peptide transport</keyword>
<protein>
    <submittedName>
        <fullName evidence="5">Microcin C transport system substrate-binding protein</fullName>
    </submittedName>
</protein>
<reference evidence="6" key="1">
    <citation type="submission" date="2016-11" db="EMBL/GenBank/DDBJ databases">
        <authorList>
            <person name="Varghese N."/>
            <person name="Submissions S."/>
        </authorList>
    </citation>
    <scope>NUCLEOTIDE SEQUENCE [LARGE SCALE GENOMIC DNA]</scope>
    <source>
        <strain evidence="6">CGMCC 1.10835</strain>
    </source>
</reference>
<feature type="domain" description="Solute-binding protein family 5" evidence="4">
    <location>
        <begin position="131"/>
        <end position="539"/>
    </location>
</feature>
<dbReference type="PIRSF" id="PIRSF002741">
    <property type="entry name" value="MppA"/>
    <property type="match status" value="1"/>
</dbReference>
<gene>
    <name evidence="5" type="ORF">SAMN05216369_2226</name>
</gene>
<keyword evidence="3" id="KW-0653">Protein transport</keyword>
<evidence type="ECO:0000313" key="5">
    <source>
        <dbReference type="EMBL" id="SHK47652.1"/>
    </source>
</evidence>
<keyword evidence="3" id="KW-0813">Transport</keyword>
<dbReference type="SUPFAM" id="SSF53850">
    <property type="entry name" value="Periplasmic binding protein-like II"/>
    <property type="match status" value="1"/>
</dbReference>
<dbReference type="GO" id="GO:0015833">
    <property type="term" value="P:peptide transport"/>
    <property type="evidence" value="ECO:0007669"/>
    <property type="project" value="UniProtKB-KW"/>
</dbReference>
<dbReference type="Pfam" id="PF00496">
    <property type="entry name" value="SBP_bac_5"/>
    <property type="match status" value="1"/>
</dbReference>
<evidence type="ECO:0000313" key="6">
    <source>
        <dbReference type="Proteomes" id="UP000184497"/>
    </source>
</evidence>
<accession>A0A1M6SSE3</accession>
<name>A0A1M6SSE3_9GAMM</name>
<evidence type="ECO:0000256" key="3">
    <source>
        <dbReference type="ARBA" id="ARBA00022927"/>
    </source>
</evidence>
<dbReference type="AlphaFoldDB" id="A0A1M6SSE3"/>
<dbReference type="GO" id="GO:0043190">
    <property type="term" value="C:ATP-binding cassette (ABC) transporter complex"/>
    <property type="evidence" value="ECO:0007669"/>
    <property type="project" value="InterPro"/>
</dbReference>
<dbReference type="Gene3D" id="3.40.190.10">
    <property type="entry name" value="Periplasmic binding protein-like II"/>
    <property type="match status" value="1"/>
</dbReference>
<dbReference type="InterPro" id="IPR039424">
    <property type="entry name" value="SBP_5"/>
</dbReference>
<dbReference type="Gene3D" id="3.10.105.10">
    <property type="entry name" value="Dipeptide-binding Protein, Domain 3"/>
    <property type="match status" value="1"/>
</dbReference>
<dbReference type="CDD" id="cd08497">
    <property type="entry name" value="MbnE-like"/>
    <property type="match status" value="1"/>
</dbReference>
<dbReference type="GO" id="GO:1904680">
    <property type="term" value="F:peptide transmembrane transporter activity"/>
    <property type="evidence" value="ECO:0007669"/>
    <property type="project" value="TreeGrafter"/>
</dbReference>
<dbReference type="Proteomes" id="UP000184497">
    <property type="component" value="Unassembled WGS sequence"/>
</dbReference>
<dbReference type="GO" id="GO:0030288">
    <property type="term" value="C:outer membrane-bounded periplasmic space"/>
    <property type="evidence" value="ECO:0007669"/>
    <property type="project" value="TreeGrafter"/>
</dbReference>
<dbReference type="FunFam" id="3.10.105.10:FF:000005">
    <property type="entry name" value="ABC transporter substrate-binding protein"/>
    <property type="match status" value="1"/>
</dbReference>
<dbReference type="GO" id="GO:0042884">
    <property type="term" value="P:microcin transport"/>
    <property type="evidence" value="ECO:0007669"/>
    <property type="project" value="TreeGrafter"/>
</dbReference>
<evidence type="ECO:0000259" key="4">
    <source>
        <dbReference type="Pfam" id="PF00496"/>
    </source>
</evidence>
<sequence>MRRPETPERARLMTRIPIASRLTSLFTFLALLASPSFLSANDTVPDSSDPEVQPVHGLAMHGAPKYPEGFSHFDYINPDAPKGGALKMAVVANGFDSFNPFDIRGVAAAGISNYVYDTLLEYSADEAFSMYGLIAESVETPENRSFVVFNLREEARFQDGEPITAEDVAFSFETLTTKGHPFYRNYYADVSKVTVENPLRIRFDFQQTSNRELPLILGQMPILPAHYWESREFGENGLTPPVGSGAYRIGSFEAGRSIVYERMDDYWAKDLAVRKGRFNFDRIRYDYYTDDTVALEAFKAGNFDFRIESSAKNWATAYIGDKFDNGTIIKEAIEHHRPTGMQGFIFNTRKEVFSDPRVREALTYGFDFEWTNKNLFYGQYARTNSYFENSELASTGLPSGRELEILEKYRAQLDPEIFTEPFKAPSTDGKQGLRKNLRTAIDLLRSAGYEVRDGKMIHSETGKPLKFEILLFQKTFERVVLPFKNNLARLGIDVSVRLVDSNQYVQRVREFDFDMITQSIGQSDSPGNEQREYWHSSTADINGSRNYAGVSDPVVGELVSLVIQAPDREELVQRTRALDRVLLSGHYVVPHWFLAKDRVAYWSYLKHPEKPPKNGTDLDNWWAEP</sequence>
<dbReference type="EMBL" id="FRAQ01000001">
    <property type="protein sequence ID" value="SHK47652.1"/>
    <property type="molecule type" value="Genomic_DNA"/>
</dbReference>
<dbReference type="PANTHER" id="PTHR30290:SF64">
    <property type="entry name" value="ABC TRANSPORTER PERIPLASMIC BINDING PROTEIN"/>
    <property type="match status" value="1"/>
</dbReference>
<organism evidence="5 6">
    <name type="scientific">Marinobacter antarcticus</name>
    <dbReference type="NCBI Taxonomy" id="564117"/>
    <lineage>
        <taxon>Bacteria</taxon>
        <taxon>Pseudomonadati</taxon>
        <taxon>Pseudomonadota</taxon>
        <taxon>Gammaproteobacteria</taxon>
        <taxon>Pseudomonadales</taxon>
        <taxon>Marinobacteraceae</taxon>
        <taxon>Marinobacter</taxon>
    </lineage>
</organism>
<evidence type="ECO:0000256" key="1">
    <source>
        <dbReference type="ARBA" id="ARBA00022729"/>
    </source>
</evidence>
<dbReference type="STRING" id="564117.SAMN05216369_2226"/>
<proteinExistence type="predicted"/>
<evidence type="ECO:0000256" key="2">
    <source>
        <dbReference type="ARBA" id="ARBA00022856"/>
    </source>
</evidence>
<keyword evidence="1" id="KW-0732">Signal</keyword>
<keyword evidence="6" id="KW-1185">Reference proteome</keyword>
<dbReference type="InterPro" id="IPR030678">
    <property type="entry name" value="Peptide/Ni-bd"/>
</dbReference>